<dbReference type="Pfam" id="PF14501">
    <property type="entry name" value="HATPase_c_5"/>
    <property type="match status" value="1"/>
</dbReference>
<feature type="transmembrane region" description="Helical" evidence="1">
    <location>
        <begin position="198"/>
        <end position="221"/>
    </location>
</feature>
<evidence type="ECO:0000313" key="4">
    <source>
        <dbReference type="Proteomes" id="UP000199659"/>
    </source>
</evidence>
<dbReference type="RefSeq" id="WP_092563089.1">
    <property type="nucleotide sequence ID" value="NZ_FOYZ01000015.1"/>
</dbReference>
<dbReference type="InterPro" id="IPR032834">
    <property type="entry name" value="NatK-like_C"/>
</dbReference>
<feature type="transmembrane region" description="Helical" evidence="1">
    <location>
        <begin position="37"/>
        <end position="57"/>
    </location>
</feature>
<proteinExistence type="predicted"/>
<feature type="transmembrane region" description="Helical" evidence="1">
    <location>
        <begin position="63"/>
        <end position="80"/>
    </location>
</feature>
<keyword evidence="1" id="KW-0812">Transmembrane</keyword>
<dbReference type="Gene3D" id="3.30.565.10">
    <property type="entry name" value="Histidine kinase-like ATPase, C-terminal domain"/>
    <property type="match status" value="1"/>
</dbReference>
<dbReference type="EMBL" id="FOYZ01000015">
    <property type="protein sequence ID" value="SFS01466.1"/>
    <property type="molecule type" value="Genomic_DNA"/>
</dbReference>
<dbReference type="OrthoDB" id="9816523at2"/>
<dbReference type="STRING" id="37658.SAMN05661086_03234"/>
<dbReference type="PANTHER" id="PTHR40448:SF1">
    <property type="entry name" value="TWO-COMPONENT SENSOR HISTIDINE KINASE"/>
    <property type="match status" value="1"/>
</dbReference>
<name>A0A1I6LDF7_9FIRM</name>
<protein>
    <submittedName>
        <fullName evidence="3">GHKL domain-containing protein</fullName>
    </submittedName>
</protein>
<evidence type="ECO:0000259" key="2">
    <source>
        <dbReference type="Pfam" id="PF14501"/>
    </source>
</evidence>
<evidence type="ECO:0000313" key="3">
    <source>
        <dbReference type="EMBL" id="SFS01466.1"/>
    </source>
</evidence>
<dbReference type="PANTHER" id="PTHR40448">
    <property type="entry name" value="TWO-COMPONENT SENSOR HISTIDINE KINASE"/>
    <property type="match status" value="1"/>
</dbReference>
<gene>
    <name evidence="3" type="ORF">SAMN05661086_03234</name>
</gene>
<dbReference type="AlphaFoldDB" id="A0A1I6LDF7"/>
<feature type="transmembrane region" description="Helical" evidence="1">
    <location>
        <begin position="6"/>
        <end position="25"/>
    </location>
</feature>
<accession>A0A1I6LDF7</accession>
<feature type="transmembrane region" description="Helical" evidence="1">
    <location>
        <begin position="92"/>
        <end position="116"/>
    </location>
</feature>
<keyword evidence="4" id="KW-1185">Reference proteome</keyword>
<evidence type="ECO:0000256" key="1">
    <source>
        <dbReference type="SAM" id="Phobius"/>
    </source>
</evidence>
<feature type="transmembrane region" description="Helical" evidence="1">
    <location>
        <begin position="168"/>
        <end position="186"/>
    </location>
</feature>
<keyword evidence="1" id="KW-1133">Transmembrane helix</keyword>
<dbReference type="SUPFAM" id="SSF55874">
    <property type="entry name" value="ATPase domain of HSP90 chaperone/DNA topoisomerase II/histidine kinase"/>
    <property type="match status" value="1"/>
</dbReference>
<dbReference type="InterPro" id="IPR036890">
    <property type="entry name" value="HATPase_C_sf"/>
</dbReference>
<feature type="transmembrane region" description="Helical" evidence="1">
    <location>
        <begin position="136"/>
        <end position="156"/>
    </location>
</feature>
<keyword evidence="1" id="KW-0472">Membrane</keyword>
<organism evidence="3 4">
    <name type="scientific">Anaeromicropila populeti</name>
    <dbReference type="NCBI Taxonomy" id="37658"/>
    <lineage>
        <taxon>Bacteria</taxon>
        <taxon>Bacillati</taxon>
        <taxon>Bacillota</taxon>
        <taxon>Clostridia</taxon>
        <taxon>Lachnospirales</taxon>
        <taxon>Lachnospiraceae</taxon>
        <taxon>Anaeromicropila</taxon>
    </lineage>
</organism>
<feature type="domain" description="Sensor histidine kinase NatK-like C-terminal" evidence="2">
    <location>
        <begin position="335"/>
        <end position="439"/>
    </location>
</feature>
<dbReference type="CDD" id="cd16935">
    <property type="entry name" value="HATPase_AgrC-ComD-like"/>
    <property type="match status" value="1"/>
</dbReference>
<sequence>MNVWYYLLYAIAYAVEPVLWMKIFSKLFHKRYEKGQYYFLGGLGLYFLFFSKQLITFHCGNDSVNSVGIIIQLLYLLRVLKRLFETKRSERLLIIGVLALLSIVMDSIFLLGWVVLFRQSMDTAIQFGLVNVILTFFARGMGCLLYGFCFSRIVIVKRVRQLFYYREVIPLVILHFALSVPSWLLFHNREFRNGSVKVMQFMYTGTLWLFAVTTLYIIWIINKRNKTELANKLTVKQMSMELEMYSEISEVTEKLSDLRHDMRSHIGLMKSLCDNQEYHRMGEYLRELYQEVELSEDLLCIENKTIAIVLRQKHKLAKEKGISFYTKVMVKELPMKDVDICSLLSNIVNNAIEAAEKQLIGEGYVDLCIMANEHGYHIRCENSFAEKPVQIKNSYVTSKKDADHHGLGIGIIKKITEKYAGTAKIYCEETCFIVEVYIPIEERRCAEKHEVKSFNLR</sequence>
<reference evidence="3 4" key="1">
    <citation type="submission" date="2016-10" db="EMBL/GenBank/DDBJ databases">
        <authorList>
            <person name="de Groot N.N."/>
        </authorList>
    </citation>
    <scope>NUCLEOTIDE SEQUENCE [LARGE SCALE GENOMIC DNA]</scope>
    <source>
        <strain evidence="3 4">743A</strain>
    </source>
</reference>
<dbReference type="Proteomes" id="UP000199659">
    <property type="component" value="Unassembled WGS sequence"/>
</dbReference>
<dbReference type="GO" id="GO:0042802">
    <property type="term" value="F:identical protein binding"/>
    <property type="evidence" value="ECO:0007669"/>
    <property type="project" value="TreeGrafter"/>
</dbReference>